<dbReference type="EMBL" id="JBAWTH010000158">
    <property type="protein sequence ID" value="KAL2274337.1"/>
    <property type="molecule type" value="Genomic_DNA"/>
</dbReference>
<evidence type="ECO:0000313" key="7">
    <source>
        <dbReference type="EMBL" id="KAL2274337.1"/>
    </source>
</evidence>
<keyword evidence="2" id="KW-0813">Transport</keyword>
<feature type="compositionally biased region" description="Pro residues" evidence="5">
    <location>
        <begin position="211"/>
        <end position="221"/>
    </location>
</feature>
<keyword evidence="3" id="KW-0268">Exocytosis</keyword>
<feature type="compositionally biased region" description="Basic and acidic residues" evidence="5">
    <location>
        <begin position="633"/>
        <end position="651"/>
    </location>
</feature>
<reference evidence="7 8" key="1">
    <citation type="submission" date="2024-03" db="EMBL/GenBank/DDBJ databases">
        <title>A high-quality draft genome sequence of Diaporthe vaccinii, a causative agent of upright dieback and viscid rot disease in cranberry plants.</title>
        <authorList>
            <person name="Sarrasin M."/>
            <person name="Lang B.F."/>
            <person name="Burger G."/>
        </authorList>
    </citation>
    <scope>NUCLEOTIDE SEQUENCE [LARGE SCALE GENOMIC DNA]</scope>
    <source>
        <strain evidence="7 8">IS7</strain>
    </source>
</reference>
<name>A0ABR4DX49_9PEZI</name>
<dbReference type="Proteomes" id="UP001600888">
    <property type="component" value="Unassembled WGS sequence"/>
</dbReference>
<protein>
    <recommendedName>
        <fullName evidence="6">Exocyst complex component Sec3 PIP2-binding N-terminal domain-containing protein</fullName>
    </recommendedName>
</protein>
<dbReference type="PANTHER" id="PTHR16092:SF14">
    <property type="entry name" value="EXOCYST COMPLEX COMPONENT 1 ISOFORM X1"/>
    <property type="match status" value="1"/>
</dbReference>
<feature type="compositionally biased region" description="Pro residues" evidence="5">
    <location>
        <begin position="482"/>
        <end position="504"/>
    </location>
</feature>
<dbReference type="InterPro" id="IPR019160">
    <property type="entry name" value="Sec3_CC"/>
</dbReference>
<evidence type="ECO:0000256" key="3">
    <source>
        <dbReference type="ARBA" id="ARBA00022483"/>
    </source>
</evidence>
<comment type="caution">
    <text evidence="7">The sequence shown here is derived from an EMBL/GenBank/DDBJ whole genome shotgun (WGS) entry which is preliminary data.</text>
</comment>
<feature type="compositionally biased region" description="Basic and acidic residues" evidence="5">
    <location>
        <begin position="383"/>
        <end position="406"/>
    </location>
</feature>
<dbReference type="InterPro" id="IPR028258">
    <property type="entry name" value="Sec3-PIP2_bind"/>
</dbReference>
<feature type="compositionally biased region" description="Low complexity" evidence="5">
    <location>
        <begin position="416"/>
        <end position="426"/>
    </location>
</feature>
<dbReference type="Pfam" id="PF15277">
    <property type="entry name" value="Sec3-PIP2_bind"/>
    <property type="match status" value="1"/>
</dbReference>
<evidence type="ECO:0000256" key="2">
    <source>
        <dbReference type="ARBA" id="ARBA00022448"/>
    </source>
</evidence>
<feature type="domain" description="Exocyst complex component Sec3 PIP2-binding N-terminal" evidence="6">
    <location>
        <begin position="64"/>
        <end position="161"/>
    </location>
</feature>
<feature type="region of interest" description="Disordered" evidence="5">
    <location>
        <begin position="586"/>
        <end position="651"/>
    </location>
</feature>
<dbReference type="Gene3D" id="2.30.29.90">
    <property type="match status" value="1"/>
</dbReference>
<evidence type="ECO:0000256" key="4">
    <source>
        <dbReference type="ARBA" id="ARBA00023054"/>
    </source>
</evidence>
<evidence type="ECO:0000256" key="1">
    <source>
        <dbReference type="ARBA" id="ARBA00006518"/>
    </source>
</evidence>
<dbReference type="CDD" id="cd13315">
    <property type="entry name" value="PH_Sec3"/>
    <property type="match status" value="1"/>
</dbReference>
<keyword evidence="4" id="KW-0175">Coiled coil</keyword>
<feature type="compositionally biased region" description="Polar residues" evidence="5">
    <location>
        <begin position="289"/>
        <end position="303"/>
    </location>
</feature>
<keyword evidence="8" id="KW-1185">Reference proteome</keyword>
<gene>
    <name evidence="7" type="ORF">FJTKL_03258</name>
</gene>
<dbReference type="PANTHER" id="PTHR16092">
    <property type="entry name" value="SEC3/SYNTAXIN-RELATED"/>
    <property type="match status" value="1"/>
</dbReference>
<feature type="compositionally biased region" description="Polar residues" evidence="5">
    <location>
        <begin position="505"/>
        <end position="526"/>
    </location>
</feature>
<feature type="region of interest" description="Disordered" evidence="5">
    <location>
        <begin position="183"/>
        <end position="552"/>
    </location>
</feature>
<comment type="similarity">
    <text evidence="1">Belongs to the SEC3 family.</text>
</comment>
<dbReference type="Pfam" id="PF09763">
    <property type="entry name" value="Sec3_CC"/>
    <property type="match status" value="1"/>
</dbReference>
<evidence type="ECO:0000313" key="8">
    <source>
        <dbReference type="Proteomes" id="UP001600888"/>
    </source>
</evidence>
<accession>A0ABR4DX49</accession>
<dbReference type="InterPro" id="IPR048628">
    <property type="entry name" value="Sec3_C"/>
</dbReference>
<evidence type="ECO:0000256" key="5">
    <source>
        <dbReference type="SAM" id="MobiDB-lite"/>
    </source>
</evidence>
<dbReference type="Pfam" id="PF20654">
    <property type="entry name" value="Sec3_C-term"/>
    <property type="match status" value="1"/>
</dbReference>
<feature type="compositionally biased region" description="Low complexity" evidence="5">
    <location>
        <begin position="183"/>
        <end position="196"/>
    </location>
</feature>
<feature type="compositionally biased region" description="Polar residues" evidence="5">
    <location>
        <begin position="244"/>
        <end position="279"/>
    </location>
</feature>
<dbReference type="SMART" id="SM01313">
    <property type="entry name" value="Sec3-PIP2_bind"/>
    <property type="match status" value="1"/>
</dbReference>
<proteinExistence type="inferred from homology"/>
<sequence>MSAPAPGMSRAERFEDEKRRIIESCFSKRDDDGSVLETYITHLRILEFSQYPTSPPPPQARTTQSEKPRVIIVAVRKSGRVRVHKTKENVNGSFSIGKTWNLDDLAAIESYTGPNTPPDFRQWAGDNGFLVTLGKPYYWEAQTDKEKKFFIASLIKIYGKYTGGRVPSLSNFDQRELDQVLGGAARRGAASQQTPNQPSPSPARPSASPGRPQPPPSPARPLLPSASNQALSSQSNGLDGTAGSDYTRTPSRSPMPPNGNSSPASSLAPSVDSNRNLRSQEAPLRQRLATGNKSQDSVANSYRSGDESLRPRSRGRPNGAPPFNKTPDLPPPALAPAFSPNPNQRPTGDRPIAGRPSGERERTPIAGRPSGERERTPIVGRPSGERERAPGDRPAGDRPPERKRPPMDPLRPTGLPPDDALVPAPLSNANLRRVPSRDVIEPSSPVVPPPRSIERMSPRRPSGRPQRTEPPSAIDQIAAEPVEPPAPPQPTEPLPPLDTAPPPLSVSTNERNNDSPTVPASASTPAESPIISPVSPEEHRPGLGPMIKAKRSQNKLAGALWKAAAASNAFKPRVGGAGEKLLKAAKEEQDNGPDGITAVVPAPPRPKSIEKKPDPVPEVTVSQAEPAPLETAKVQKPEPKQIPEPEVKDERKKSVVIGNDLKYLTTLGVDPSILDNKTAQFTEWLDFFSWVPGDKMRTLNSDEMKFDIERELNKAQAGGWLARFQEEDERVDAIKTGIDAAVDECDELDNLLTLYTVELSTLQDDIAYIEAQGQGLQVQAANQKLLKKELESLLETCAITANDLQALSMAPLETVNGVEEVETALVTLYKAMIKIDPSMGSADESKTGDGSSDQAIDFNGDYAKMRVVQEKRQMYMQESAMFMQRLVDFMAKQFNVANDEVRRTLKGALNKKIDPHNHDIGRDMLWKYDPLMLYTRDADLEVWNRLIQIYQDAAHPTYKMEFRDGLDSWKRNARKPTGEEALLFSSQEEKKEEGLATAARKLTVKRSQTLARIRSPLGEGPNKSANSSAVDLSRSSPYEIFANVLDDVLPLVEMEQNFVIDFFHATTLEQIDFPDAVASISPGARRGNDLKRHRLMEPDRDLARRVTRSMEVIFPFLEKDLSNMVDWVLVQSPLQGVGVMANLERKLADIQQSNQDFLNSALQKVHGNLLVKFKRFVEEQIRAIEDTKVKINKRKGVISFMKVFPPFSMAVENMLLGIDPNLNVRRTVDREYDRILRSMFESLKVIARENPAVGVAAAGAGADPEDKEALNYHILLIENMNHYIEEVETRDDETLEKWKRAASDEINEHMTRYLDAVMRRPLGKLLDTLENIEGQLKSGKAPAAIAAQPSNSKATFDKVLLHYDAKEVRKGIEALRKRVEKHFDENNSLALKVTKSCESYYTEVEQRISRVVSELYGGEVLVEWPRLEVKSGFR</sequence>
<organism evidence="7 8">
    <name type="scientific">Diaporthe vaccinii</name>
    <dbReference type="NCBI Taxonomy" id="105482"/>
    <lineage>
        <taxon>Eukaryota</taxon>
        <taxon>Fungi</taxon>
        <taxon>Dikarya</taxon>
        <taxon>Ascomycota</taxon>
        <taxon>Pezizomycotina</taxon>
        <taxon>Sordariomycetes</taxon>
        <taxon>Sordariomycetidae</taxon>
        <taxon>Diaporthales</taxon>
        <taxon>Diaporthaceae</taxon>
        <taxon>Diaporthe</taxon>
        <taxon>Diaporthe eres species complex</taxon>
    </lineage>
</organism>
<feature type="compositionally biased region" description="Low complexity" evidence="5">
    <location>
        <begin position="222"/>
        <end position="236"/>
    </location>
</feature>
<evidence type="ECO:0000259" key="6">
    <source>
        <dbReference type="SMART" id="SM01313"/>
    </source>
</evidence>